<dbReference type="KEGG" id="mng:MNEG_9781"/>
<dbReference type="PANTHER" id="PTHR42826">
    <property type="entry name" value="DICARBOXYLATE TRANSPORTER 2.1, CHLOROPLASTIC"/>
    <property type="match status" value="1"/>
</dbReference>
<dbReference type="EMBL" id="KK102280">
    <property type="protein sequence ID" value="KIY98183.1"/>
    <property type="molecule type" value="Genomic_DNA"/>
</dbReference>
<evidence type="ECO:0000313" key="8">
    <source>
        <dbReference type="EMBL" id="KIY98183.1"/>
    </source>
</evidence>
<evidence type="ECO:0000256" key="7">
    <source>
        <dbReference type="SAM" id="Phobius"/>
    </source>
</evidence>
<protein>
    <submittedName>
        <fullName evidence="8">Uncharacterized protein</fullName>
    </submittedName>
</protein>
<dbReference type="Pfam" id="PF00939">
    <property type="entry name" value="Na_sulph_symp"/>
    <property type="match status" value="1"/>
</dbReference>
<dbReference type="InterPro" id="IPR001898">
    <property type="entry name" value="SLC13A/DASS"/>
</dbReference>
<feature type="transmembrane region" description="Helical" evidence="7">
    <location>
        <begin position="55"/>
        <end position="78"/>
    </location>
</feature>
<proteinExistence type="inferred from homology"/>
<gene>
    <name evidence="8" type="ORF">MNEG_9781</name>
</gene>
<dbReference type="RefSeq" id="XP_013897203.1">
    <property type="nucleotide sequence ID" value="XM_014041749.1"/>
</dbReference>
<reference evidence="8 9" key="1">
    <citation type="journal article" date="2013" name="BMC Genomics">
        <title>Reconstruction of the lipid metabolism for the microalga Monoraphidium neglectum from its genome sequence reveals characteristics suitable for biofuel production.</title>
        <authorList>
            <person name="Bogen C."/>
            <person name="Al-Dilaimi A."/>
            <person name="Albersmeier A."/>
            <person name="Wichmann J."/>
            <person name="Grundmann M."/>
            <person name="Rupp O."/>
            <person name="Lauersen K.J."/>
            <person name="Blifernez-Klassen O."/>
            <person name="Kalinowski J."/>
            <person name="Goesmann A."/>
            <person name="Mussgnug J.H."/>
            <person name="Kruse O."/>
        </authorList>
    </citation>
    <scope>NUCLEOTIDE SEQUENCE [LARGE SCALE GENOMIC DNA]</scope>
    <source>
        <strain evidence="8 9">SAG 48.87</strain>
    </source>
</reference>
<dbReference type="AlphaFoldDB" id="A0A0D2KRL5"/>
<dbReference type="GeneID" id="25742656"/>
<organism evidence="8 9">
    <name type="scientific">Monoraphidium neglectum</name>
    <dbReference type="NCBI Taxonomy" id="145388"/>
    <lineage>
        <taxon>Eukaryota</taxon>
        <taxon>Viridiplantae</taxon>
        <taxon>Chlorophyta</taxon>
        <taxon>core chlorophytes</taxon>
        <taxon>Chlorophyceae</taxon>
        <taxon>CS clade</taxon>
        <taxon>Sphaeropleales</taxon>
        <taxon>Selenastraceae</taxon>
        <taxon>Monoraphidium</taxon>
    </lineage>
</organism>
<comment type="subcellular location">
    <subcellularLocation>
        <location evidence="1">Plastid</location>
        <location evidence="1">Chloroplast inner membrane</location>
        <topology evidence="1">Multi-pass membrane protein</topology>
    </subcellularLocation>
</comment>
<sequence>MYTAFLAVAQACGAPGMLAALALGQVSNLMGCLTTYGIGSAPPYFGSGYVNQADWLKLGFILSVYYLAVWTGSALTVWKAIGIW</sequence>
<name>A0A0D2KRL5_9CHLO</name>
<evidence type="ECO:0000313" key="9">
    <source>
        <dbReference type="Proteomes" id="UP000054498"/>
    </source>
</evidence>
<dbReference type="OrthoDB" id="1695362at2759"/>
<evidence type="ECO:0000256" key="6">
    <source>
        <dbReference type="ARBA" id="ARBA00023136"/>
    </source>
</evidence>
<evidence type="ECO:0000256" key="1">
    <source>
        <dbReference type="ARBA" id="ARBA00004478"/>
    </source>
</evidence>
<keyword evidence="4" id="KW-0934">Plastid</keyword>
<evidence type="ECO:0000256" key="5">
    <source>
        <dbReference type="ARBA" id="ARBA00022989"/>
    </source>
</evidence>
<keyword evidence="6 7" id="KW-0472">Membrane</keyword>
<dbReference type="InterPro" id="IPR030676">
    <property type="entry name" value="CitT-rel"/>
</dbReference>
<keyword evidence="4" id="KW-1001">Plastid inner membrane</keyword>
<accession>A0A0D2KRL5</accession>
<keyword evidence="9" id="KW-1185">Reference proteome</keyword>
<dbReference type="GO" id="GO:0015140">
    <property type="term" value="F:malate transmembrane transporter activity"/>
    <property type="evidence" value="ECO:0007669"/>
    <property type="project" value="UniProtKB-ARBA"/>
</dbReference>
<keyword evidence="3 7" id="KW-0812">Transmembrane</keyword>
<dbReference type="Proteomes" id="UP000054498">
    <property type="component" value="Unassembled WGS sequence"/>
</dbReference>
<keyword evidence="5 7" id="KW-1133">Transmembrane helix</keyword>
<dbReference type="GO" id="GO:0009706">
    <property type="term" value="C:chloroplast inner membrane"/>
    <property type="evidence" value="ECO:0007669"/>
    <property type="project" value="UniProtKB-SubCell"/>
</dbReference>
<evidence type="ECO:0000256" key="4">
    <source>
        <dbReference type="ARBA" id="ARBA00022780"/>
    </source>
</evidence>
<comment type="similarity">
    <text evidence="2">Belongs to the SLC13A/DASS transporter (TC 2.A.47) family. DIT1 subfamily.</text>
</comment>
<dbReference type="STRING" id="145388.A0A0D2KRL5"/>
<evidence type="ECO:0000256" key="2">
    <source>
        <dbReference type="ARBA" id="ARBA00007349"/>
    </source>
</evidence>
<evidence type="ECO:0000256" key="3">
    <source>
        <dbReference type="ARBA" id="ARBA00022692"/>
    </source>
</evidence>